<protein>
    <submittedName>
        <fullName evidence="1">Uncharacterized protein</fullName>
    </submittedName>
</protein>
<dbReference type="Proteomes" id="UP000576393">
    <property type="component" value="Unassembled WGS sequence"/>
</dbReference>
<proteinExistence type="predicted"/>
<dbReference type="AlphaFoldDB" id="A0A852V4K5"/>
<evidence type="ECO:0000313" key="1">
    <source>
        <dbReference type="EMBL" id="NYF44662.1"/>
    </source>
</evidence>
<keyword evidence="2" id="KW-1185">Reference proteome</keyword>
<comment type="caution">
    <text evidence="1">The sequence shown here is derived from an EMBL/GenBank/DDBJ whole genome shotgun (WGS) entry which is preliminary data.</text>
</comment>
<organism evidence="1 2">
    <name type="scientific">Streptosporangium sandarakinum</name>
    <dbReference type="NCBI Taxonomy" id="1260955"/>
    <lineage>
        <taxon>Bacteria</taxon>
        <taxon>Bacillati</taxon>
        <taxon>Actinomycetota</taxon>
        <taxon>Actinomycetes</taxon>
        <taxon>Streptosporangiales</taxon>
        <taxon>Streptosporangiaceae</taxon>
        <taxon>Streptosporangium</taxon>
    </lineage>
</organism>
<reference evidence="1 2" key="1">
    <citation type="submission" date="2020-07" db="EMBL/GenBank/DDBJ databases">
        <title>Sequencing the genomes of 1000 actinobacteria strains.</title>
        <authorList>
            <person name="Klenk H.-P."/>
        </authorList>
    </citation>
    <scope>NUCLEOTIDE SEQUENCE [LARGE SCALE GENOMIC DNA]</scope>
    <source>
        <strain evidence="1 2">DSM 45763</strain>
    </source>
</reference>
<dbReference type="RefSeq" id="WP_179829157.1">
    <property type="nucleotide sequence ID" value="NZ_JACCCO010000004.1"/>
</dbReference>
<sequence>MTTTAIAAPDDHGSDNVLIPLPEGVRIPCLADWAIPASIPTTPEHNHLTRLALTCIKIGTDLATGHDGTPRDAELRELHLHNFRAALEAVTADIGPVNLAATAEQAREIADAAHRATTPARAVELDPSVIWELLDRMGHGDHGGWTHDPRWPDVVCGCGETVFRLTIPAPAGR</sequence>
<name>A0A852V4K5_9ACTN</name>
<gene>
    <name evidence="1" type="ORF">HDA43_006904</name>
</gene>
<dbReference type="EMBL" id="JACCCO010000004">
    <property type="protein sequence ID" value="NYF44662.1"/>
    <property type="molecule type" value="Genomic_DNA"/>
</dbReference>
<accession>A0A852V4K5</accession>
<evidence type="ECO:0000313" key="2">
    <source>
        <dbReference type="Proteomes" id="UP000576393"/>
    </source>
</evidence>